<comment type="caution">
    <text evidence="2">The sequence shown here is derived from an EMBL/GenBank/DDBJ whole genome shotgun (WGS) entry which is preliminary data.</text>
</comment>
<dbReference type="InterPro" id="IPR003347">
    <property type="entry name" value="JmjC_dom"/>
</dbReference>
<name>A0ABN1AHW0_9SPHN</name>
<dbReference type="Pfam" id="PF13621">
    <property type="entry name" value="Cupin_8"/>
    <property type="match status" value="1"/>
</dbReference>
<evidence type="ECO:0000313" key="2">
    <source>
        <dbReference type="EMBL" id="GAA0476786.1"/>
    </source>
</evidence>
<reference evidence="2 3" key="1">
    <citation type="journal article" date="2019" name="Int. J. Syst. Evol. Microbiol.">
        <title>The Global Catalogue of Microorganisms (GCM) 10K type strain sequencing project: providing services to taxonomists for standard genome sequencing and annotation.</title>
        <authorList>
            <consortium name="The Broad Institute Genomics Platform"/>
            <consortium name="The Broad Institute Genome Sequencing Center for Infectious Disease"/>
            <person name="Wu L."/>
            <person name="Ma J."/>
        </authorList>
    </citation>
    <scope>NUCLEOTIDE SEQUENCE [LARGE SCALE GENOMIC DNA]</scope>
    <source>
        <strain evidence="2 3">JCM 14162</strain>
    </source>
</reference>
<proteinExistence type="predicted"/>
<evidence type="ECO:0000313" key="3">
    <source>
        <dbReference type="Proteomes" id="UP001500713"/>
    </source>
</evidence>
<feature type="domain" description="JmjC" evidence="1">
    <location>
        <begin position="189"/>
        <end position="337"/>
    </location>
</feature>
<evidence type="ECO:0000259" key="1">
    <source>
        <dbReference type="PROSITE" id="PS51184"/>
    </source>
</evidence>
<sequence>MTARKSPKTKPDKREVLAQALLDGTPLTQLAERFVAAGYSEKAAAYEAGRAMKDPLFNAGKRVSNRLRKSHWTLDNYRRLHRADAGDRAEIPTVQTIEPDVFFRDYHHRNLPVKLTGLVDHWPAMQRWTLDYLAGKIGDAVVELQGQRQSRDDYEMAKDNHKRHVKFSEFVALLRQTDSSNDFYITAYNDTVNKQAMAPLWEDVGDISLLKSSVGNDGFFWMGPKGTITPFHHDLTNNLLLQISGRKRVTMVAAYDTAHMRNHLHCFSEWASPDDIRALGEAAPKLWQCDIGPGEAVFLPVGWWHHVEALDHTIGMSFTNFPVDNDFYTDYPNEVDF</sequence>
<dbReference type="RefSeq" id="WP_229954841.1">
    <property type="nucleotide sequence ID" value="NZ_BAAAEM010000002.1"/>
</dbReference>
<keyword evidence="3" id="KW-1185">Reference proteome</keyword>
<dbReference type="PANTHER" id="PTHR12461">
    <property type="entry name" value="HYPOXIA-INDUCIBLE FACTOR 1 ALPHA INHIBITOR-RELATED"/>
    <property type="match status" value="1"/>
</dbReference>
<dbReference type="Gene3D" id="2.60.120.650">
    <property type="entry name" value="Cupin"/>
    <property type="match status" value="1"/>
</dbReference>
<dbReference type="InterPro" id="IPR041667">
    <property type="entry name" value="Cupin_8"/>
</dbReference>
<dbReference type="PROSITE" id="PS51184">
    <property type="entry name" value="JMJC"/>
    <property type="match status" value="1"/>
</dbReference>
<gene>
    <name evidence="2" type="ORF">GCM10009096_18250</name>
</gene>
<dbReference type="EMBL" id="BAAAEM010000002">
    <property type="protein sequence ID" value="GAA0476786.1"/>
    <property type="molecule type" value="Genomic_DNA"/>
</dbReference>
<organism evidence="2 3">
    <name type="scientific">Parasphingorhabdus litoris</name>
    <dbReference type="NCBI Taxonomy" id="394733"/>
    <lineage>
        <taxon>Bacteria</taxon>
        <taxon>Pseudomonadati</taxon>
        <taxon>Pseudomonadota</taxon>
        <taxon>Alphaproteobacteria</taxon>
        <taxon>Sphingomonadales</taxon>
        <taxon>Sphingomonadaceae</taxon>
        <taxon>Parasphingorhabdus</taxon>
    </lineage>
</organism>
<accession>A0ABN1AHW0</accession>
<dbReference type="PANTHER" id="PTHR12461:SF105">
    <property type="entry name" value="HYPOXIA-INDUCIBLE FACTOR 1-ALPHA INHIBITOR"/>
    <property type="match status" value="1"/>
</dbReference>
<dbReference type="Proteomes" id="UP001500713">
    <property type="component" value="Unassembled WGS sequence"/>
</dbReference>
<dbReference type="SMART" id="SM00558">
    <property type="entry name" value="JmjC"/>
    <property type="match status" value="1"/>
</dbReference>
<protein>
    <submittedName>
        <fullName evidence="2">Cupin-like domain-containing protein</fullName>
    </submittedName>
</protein>
<dbReference type="SUPFAM" id="SSF51197">
    <property type="entry name" value="Clavaminate synthase-like"/>
    <property type="match status" value="1"/>
</dbReference>